<accession>A0ABR6XJV5</accession>
<evidence type="ECO:0000313" key="12">
    <source>
        <dbReference type="Proteomes" id="UP000637632"/>
    </source>
</evidence>
<comment type="cofactor">
    <cofactor evidence="1">
        <name>Zn(2+)</name>
        <dbReference type="ChEBI" id="CHEBI:29105"/>
    </cofactor>
</comment>
<dbReference type="InterPro" id="IPR042089">
    <property type="entry name" value="Peptidase_M13_dom_2"/>
</dbReference>
<comment type="similarity">
    <text evidence="2">Belongs to the peptidase M13 family.</text>
</comment>
<keyword evidence="7" id="KW-0482">Metalloprotease</keyword>
<dbReference type="EMBL" id="JACOFT010000007">
    <property type="protein sequence ID" value="MBC3813043.1"/>
    <property type="molecule type" value="Genomic_DNA"/>
</dbReference>
<evidence type="ECO:0000256" key="6">
    <source>
        <dbReference type="ARBA" id="ARBA00022833"/>
    </source>
</evidence>
<evidence type="ECO:0000256" key="5">
    <source>
        <dbReference type="ARBA" id="ARBA00022801"/>
    </source>
</evidence>
<gene>
    <name evidence="11" type="ORF">H8K26_16495</name>
</gene>
<dbReference type="InterPro" id="IPR008753">
    <property type="entry name" value="Peptidase_M13_N"/>
</dbReference>
<comment type="caution">
    <text evidence="11">The sequence shown here is derived from an EMBL/GenBank/DDBJ whole genome shotgun (WGS) entry which is preliminary data.</text>
</comment>
<dbReference type="SUPFAM" id="SSF55486">
    <property type="entry name" value="Metalloproteases ('zincins'), catalytic domain"/>
    <property type="match status" value="1"/>
</dbReference>
<dbReference type="Proteomes" id="UP000637632">
    <property type="component" value="Unassembled WGS sequence"/>
</dbReference>
<dbReference type="PANTHER" id="PTHR11733">
    <property type="entry name" value="ZINC METALLOPROTEASE FAMILY M13 NEPRILYSIN-RELATED"/>
    <property type="match status" value="1"/>
</dbReference>
<dbReference type="PROSITE" id="PS51885">
    <property type="entry name" value="NEPRILYSIN"/>
    <property type="match status" value="1"/>
</dbReference>
<protein>
    <submittedName>
        <fullName evidence="11">M13 family peptidase</fullName>
    </submittedName>
</protein>
<dbReference type="InterPro" id="IPR000718">
    <property type="entry name" value="Peptidase_M13"/>
</dbReference>
<keyword evidence="4" id="KW-0479">Metal-binding</keyword>
<dbReference type="Pfam" id="PF01431">
    <property type="entry name" value="Peptidase_M13"/>
    <property type="match status" value="1"/>
</dbReference>
<name>A0ABR6XJV5_9BURK</name>
<keyword evidence="8" id="KW-0732">Signal</keyword>
<evidence type="ECO:0000256" key="2">
    <source>
        <dbReference type="ARBA" id="ARBA00007357"/>
    </source>
</evidence>
<evidence type="ECO:0000256" key="3">
    <source>
        <dbReference type="ARBA" id="ARBA00022670"/>
    </source>
</evidence>
<feature type="domain" description="Peptidase M13 C-terminal" evidence="9">
    <location>
        <begin position="493"/>
        <end position="694"/>
    </location>
</feature>
<dbReference type="PANTHER" id="PTHR11733:SF167">
    <property type="entry name" value="FI17812P1-RELATED"/>
    <property type="match status" value="1"/>
</dbReference>
<feature type="signal peptide" evidence="8">
    <location>
        <begin position="1"/>
        <end position="24"/>
    </location>
</feature>
<evidence type="ECO:0000256" key="8">
    <source>
        <dbReference type="SAM" id="SignalP"/>
    </source>
</evidence>
<organism evidence="11 12">
    <name type="scientific">Undibacterium aquatile</name>
    <dbReference type="NCBI Taxonomy" id="1537398"/>
    <lineage>
        <taxon>Bacteria</taxon>
        <taxon>Pseudomonadati</taxon>
        <taxon>Pseudomonadota</taxon>
        <taxon>Betaproteobacteria</taxon>
        <taxon>Burkholderiales</taxon>
        <taxon>Oxalobacteraceae</taxon>
        <taxon>Undibacterium</taxon>
    </lineage>
</organism>
<keyword evidence="6" id="KW-0862">Zinc</keyword>
<dbReference type="PRINTS" id="PR00786">
    <property type="entry name" value="NEPRILYSIN"/>
</dbReference>
<feature type="domain" description="Peptidase M13 N-terminal" evidence="10">
    <location>
        <begin position="61"/>
        <end position="441"/>
    </location>
</feature>
<keyword evidence="3" id="KW-0645">Protease</keyword>
<proteinExistence type="inferred from homology"/>
<evidence type="ECO:0000259" key="9">
    <source>
        <dbReference type="Pfam" id="PF01431"/>
    </source>
</evidence>
<dbReference type="RefSeq" id="WP_190480981.1">
    <property type="nucleotide sequence ID" value="NZ_JACOFT010000007.1"/>
</dbReference>
<evidence type="ECO:0000259" key="10">
    <source>
        <dbReference type="Pfam" id="PF05649"/>
    </source>
</evidence>
<dbReference type="CDD" id="cd08662">
    <property type="entry name" value="M13"/>
    <property type="match status" value="1"/>
</dbReference>
<dbReference type="Pfam" id="PF05649">
    <property type="entry name" value="Peptidase_M13_N"/>
    <property type="match status" value="1"/>
</dbReference>
<evidence type="ECO:0000256" key="4">
    <source>
        <dbReference type="ARBA" id="ARBA00022723"/>
    </source>
</evidence>
<dbReference type="InterPro" id="IPR024079">
    <property type="entry name" value="MetalloPept_cat_dom_sf"/>
</dbReference>
<keyword evidence="12" id="KW-1185">Reference proteome</keyword>
<keyword evidence="5" id="KW-0378">Hydrolase</keyword>
<reference evidence="11 12" key="1">
    <citation type="submission" date="2020-08" db="EMBL/GenBank/DDBJ databases">
        <title>Novel species isolated from subtropical streams in China.</title>
        <authorList>
            <person name="Lu H."/>
        </authorList>
    </citation>
    <scope>NUCLEOTIDE SEQUENCE [LARGE SCALE GENOMIC DNA]</scope>
    <source>
        <strain evidence="11 12">CCTCC AB 2015119</strain>
    </source>
</reference>
<dbReference type="Gene3D" id="1.10.1380.10">
    <property type="entry name" value="Neutral endopeptidase , domain2"/>
    <property type="match status" value="1"/>
</dbReference>
<dbReference type="InterPro" id="IPR018497">
    <property type="entry name" value="Peptidase_M13_C"/>
</dbReference>
<sequence length="697" mass="77191">MQRTLLSLAVLAAISAGSTGAAFAQTTTTPANTTAAATTTTTTPARSSGIDLQWIDTSVRPQDDFFKFMSGKWLANAEIPADRARFGSFDQLRDLSEQRSYDIIKALAADGKLKAGSNEKKIADLYNSFMDEAQAEKLDIAPLKATFNRIDRFTKKEDLPALISNLSKLGVSLPVQSGIGQDARDSSKYAVYVSQGGLGLPDRDYYLKDDDAKLKGFRDAYVKHIEKMLEMSGQKDAEKAAASILALETEIAKIQWTKVENRNPVKTYNKIEKAKLAELLPGFDWTAYFAGTGVGNRVDYVIVRQPGFLSGMAKIIHETPVSVWQSYYKWKVLSAYASLLSKRFVDEDFNFSSVTLRGIPANQPRWKRGVARVEESMSEALGKLYVAKYFPPENKARMEELVKNLTLAYKQSIETLDWMSPETKKEALTKLAKFTPKIGYPDVWRDYSKLVIKKDDLVGNVMRGREHEYLRQLSKLGQPVSRKEWGMSPQTVNAYYNSRQNEIVFPAAILQPPFFNPAADDAVNYGGIGAVIGHEISHGFDDSGSQSDGDGNLRDWWTKEDKANFGKLTAAMIAQYNAYSPLPGYNVNGALTLGENIADNSGLSIAYKAYQISLGGKAAPVIDGYTGDQRLFMGWAQVWRGKARDAEAIRLINTDPHSPAAVRGNAPLTNLPAFYSAFGVKEGDKMYTAPEKRITIW</sequence>
<feature type="chain" id="PRO_5047169743" evidence="8">
    <location>
        <begin position="25"/>
        <end position="697"/>
    </location>
</feature>
<evidence type="ECO:0000256" key="7">
    <source>
        <dbReference type="ARBA" id="ARBA00023049"/>
    </source>
</evidence>
<dbReference type="Gene3D" id="3.40.390.10">
    <property type="entry name" value="Collagenase (Catalytic Domain)"/>
    <property type="match status" value="1"/>
</dbReference>
<evidence type="ECO:0000256" key="1">
    <source>
        <dbReference type="ARBA" id="ARBA00001947"/>
    </source>
</evidence>
<evidence type="ECO:0000313" key="11">
    <source>
        <dbReference type="EMBL" id="MBC3813043.1"/>
    </source>
</evidence>